<feature type="region of interest" description="Disordered" evidence="1">
    <location>
        <begin position="954"/>
        <end position="1074"/>
    </location>
</feature>
<dbReference type="Proteomes" id="UP001642464">
    <property type="component" value="Unassembled WGS sequence"/>
</dbReference>
<keyword evidence="3" id="KW-1185">Reference proteome</keyword>
<accession>A0ABP0PVH5</accession>
<evidence type="ECO:0000313" key="3">
    <source>
        <dbReference type="Proteomes" id="UP001642464"/>
    </source>
</evidence>
<feature type="region of interest" description="Disordered" evidence="1">
    <location>
        <begin position="756"/>
        <end position="775"/>
    </location>
</feature>
<feature type="region of interest" description="Disordered" evidence="1">
    <location>
        <begin position="345"/>
        <end position="379"/>
    </location>
</feature>
<feature type="compositionally biased region" description="Low complexity" evidence="1">
    <location>
        <begin position="1030"/>
        <end position="1063"/>
    </location>
</feature>
<comment type="caution">
    <text evidence="2">The sequence shown here is derived from an EMBL/GenBank/DDBJ whole genome shotgun (WGS) entry which is preliminary data.</text>
</comment>
<sequence length="1403" mass="148820">MSLESSQIKSLASWKTWWSGSNCAIKIADALREHCDPLNLPNVGVLVEFKSSKKVCERDLEGPHIASIAEAVLKSYPESKEGSAYLLGDAVMHLDAYWGNVILGKDPPNPVLQKARRDRALKEGSKLKLLLSYIRISCGKAERGRKAGVTYLKELALSHRKSRRSTTSISSSSLGEATPAPTPAPDAPAQPPPEKTQQGAKPFDDAELDLEQKTLIVLGLAPWQPHSQNMMERAQVVLGLPVGFDEADLEKFKNTPARPADSELSLNLGPLLDAAADPAPSTCADSDESSPKPLAACECDSLMQDVERANDTIPETDEVEAVKHGEALLQEASLRAADQPLSGLLPDSSALSGGMGASEKASNCEAEEPTSGLASEKASHCEAEELTGGLCPDPSLPEVKGVAEKASPCATDPPTKCCAPSEGEWKTSPLGAPEKPAAMSTKSFPSEQHIVSPALQLELAAAKKAKAKAKPQAKKRASECADGSNESKKAKPAEADVPEGALPVPEGMPPDALPQRARKGRLSYTVDAPGLGGAKIEVLLKQRKQVDMPDVRQRPWHDNIADAWEAVKGLSGWASSEMDRVLKLLVEVKAPLIVLQVVALVMMNVGSLPIDLDCVEYFAGDMAVTSAWIQQGYRACPFEILLKPEMDILTTKGTKRTMWQPLGDPNVRCVAEGNVTGNSQLKKSQSYPKEFGMATVGIWEESPGYKLPDLASITEKIGATAGMVSSSASVSSMTDTEMHELERELEMHYSKVVQEDAAAAERPAKRGRSMEELSSSVDSAVHDAATVAGPPAPTSPWPLGIGTAPPNKHAERRKFLMAREVAIRDALFQLSDEDIAKRVALAKSHPKFGDVGGYLEHLKADIGVPDEFGDEEPIEDIINFEMWLADQLEGTESPHRPTPPAPAPAEAPAEEERWEDLVRRVGRSHALSVQMEREAMRVLHAPARGEAHATALPAPDAASQAEHPPQVAPASVAPPAPQPELPAQVKPASLAPVAPTSEPVSPPQPVASASDQVSPHAPVAPASEQVSPHAPVAPASEQVVAPQPVAPASVQPVSHASSPAQASAPPPSPVKAVPPAHIAPASVQAVPPAHVAPASVEGSAAHPAVALPAPAPQTAQPAVKATSASHRTEYMAFLRAARNTSKMPSSLQPMFNSMNDRNELFNLWLDKSRDFAQVALEVARTRTQQQRSGAKAVCWSRAQLEDSKRYTKTEIDDLIARCTAANRYIEDPNFPGVESLRQYHVIIETSRETSDCLENSTRLSGSVSLSAGSDLHMSNAPALQHPSMLTVNPDALGAGAGSGNGAPGVGGGGADTAEPEGKGRLKEAEEARTLCISIDGLECSKELVSALTAHAGAMTGLFKDISKLTTAGVNTDEAYADLISKATSYSSWYKAREKIAKSMKSAA</sequence>
<feature type="compositionally biased region" description="Basic and acidic residues" evidence="1">
    <location>
        <begin position="762"/>
        <end position="771"/>
    </location>
</feature>
<feature type="compositionally biased region" description="Low complexity" evidence="1">
    <location>
        <begin position="954"/>
        <end position="971"/>
    </location>
</feature>
<feature type="compositionally biased region" description="Low complexity" evidence="1">
    <location>
        <begin position="165"/>
        <end position="179"/>
    </location>
</feature>
<feature type="compositionally biased region" description="Pro residues" evidence="1">
    <location>
        <begin position="180"/>
        <end position="194"/>
    </location>
</feature>
<feature type="region of interest" description="Disordered" evidence="1">
    <location>
        <begin position="1281"/>
        <end position="1316"/>
    </location>
</feature>
<feature type="compositionally biased region" description="Pro residues" evidence="1">
    <location>
        <begin position="896"/>
        <end position="905"/>
    </location>
</feature>
<gene>
    <name evidence="2" type="ORF">SCF082_LOCUS38169</name>
</gene>
<proteinExistence type="predicted"/>
<organism evidence="2 3">
    <name type="scientific">Durusdinium trenchii</name>
    <dbReference type="NCBI Taxonomy" id="1381693"/>
    <lineage>
        <taxon>Eukaryota</taxon>
        <taxon>Sar</taxon>
        <taxon>Alveolata</taxon>
        <taxon>Dinophyceae</taxon>
        <taxon>Suessiales</taxon>
        <taxon>Symbiodiniaceae</taxon>
        <taxon>Durusdinium</taxon>
    </lineage>
</organism>
<protein>
    <submittedName>
        <fullName evidence="2">Uncharacterized protein</fullName>
    </submittedName>
</protein>
<evidence type="ECO:0000256" key="1">
    <source>
        <dbReference type="SAM" id="MobiDB-lite"/>
    </source>
</evidence>
<feature type="region of interest" description="Disordered" evidence="1">
    <location>
        <begin position="405"/>
        <end position="440"/>
    </location>
</feature>
<feature type="compositionally biased region" description="Basic and acidic residues" evidence="1">
    <location>
        <begin position="485"/>
        <end position="494"/>
    </location>
</feature>
<feature type="compositionally biased region" description="Gly residues" evidence="1">
    <location>
        <begin position="1294"/>
        <end position="1310"/>
    </location>
</feature>
<evidence type="ECO:0000313" key="2">
    <source>
        <dbReference type="EMBL" id="CAK9080025.1"/>
    </source>
</evidence>
<name>A0ABP0PVH5_9DINO</name>
<dbReference type="EMBL" id="CAXAMM010038682">
    <property type="protein sequence ID" value="CAK9080025.1"/>
    <property type="molecule type" value="Genomic_DNA"/>
</dbReference>
<feature type="region of interest" description="Disordered" evidence="1">
    <location>
        <begin position="162"/>
        <end position="201"/>
    </location>
</feature>
<feature type="region of interest" description="Disordered" evidence="1">
    <location>
        <begin position="890"/>
        <end position="911"/>
    </location>
</feature>
<reference evidence="2 3" key="1">
    <citation type="submission" date="2024-02" db="EMBL/GenBank/DDBJ databases">
        <authorList>
            <person name="Chen Y."/>
            <person name="Shah S."/>
            <person name="Dougan E. K."/>
            <person name="Thang M."/>
            <person name="Chan C."/>
        </authorList>
    </citation>
    <scope>NUCLEOTIDE SEQUENCE [LARGE SCALE GENOMIC DNA]</scope>
</reference>
<feature type="region of interest" description="Disordered" evidence="1">
    <location>
        <begin position="467"/>
        <end position="509"/>
    </location>
</feature>